<dbReference type="AlphaFoldDB" id="A0A158EAZ7"/>
<name>A0A158EAZ7_9BURK</name>
<dbReference type="RefSeq" id="WP_074169009.1">
    <property type="nucleotide sequence ID" value="NZ_FCNX02000033.1"/>
</dbReference>
<comment type="caution">
    <text evidence="1">The sequence shown here is derived from an EMBL/GenBank/DDBJ whole genome shotgun (WGS) entry which is preliminary data.</text>
</comment>
<evidence type="ECO:0000313" key="2">
    <source>
        <dbReference type="Proteomes" id="UP000054903"/>
    </source>
</evidence>
<evidence type="ECO:0000313" key="1">
    <source>
        <dbReference type="EMBL" id="SAL03586.1"/>
    </source>
</evidence>
<protein>
    <submittedName>
        <fullName evidence="1">Uncharacterized protein</fullName>
    </submittedName>
</protein>
<keyword evidence="2" id="KW-1185">Reference proteome</keyword>
<dbReference type="STRING" id="1777138.AWB77_06823"/>
<gene>
    <name evidence="1" type="ORF">AWB77_06823</name>
</gene>
<accession>A0A158EAZ7</accession>
<sequence>MPTDDVLQSDSNDGPFQPRALSEAFVRALENEGGLLHPLLTYFKSDHTLMMGLRGTYVNVYYRGGSLMKVACTSAACDRFVITFDPNYGEHPAVPTSSSVVSEAHDLQLWLERIPYLKLLMDRFFARRPKQEREFQQLVARENNQSVISNETDYFIADIEYAHGSARFDMLAIRWLTKDRKFTNRFRLAVIEMKYGDGALEGVSGLAEHLHALEETLRIPGARQALTQVAVDLFNQLTRLGLVNIRQKKQLEVSSDAPEIVFLLANHHPGASRLGQLLSKVDKTRFSPDTDTELKFAVSSFAGYGMHKACMYDLGEFSELVANLEERYRSKGGVAPDE</sequence>
<dbReference type="OrthoDB" id="7107775at2"/>
<reference evidence="1" key="1">
    <citation type="submission" date="2016-01" db="EMBL/GenBank/DDBJ databases">
        <authorList>
            <person name="Peeters C."/>
        </authorList>
    </citation>
    <scope>NUCLEOTIDE SEQUENCE</scope>
    <source>
        <strain evidence="1">LMG 29320</strain>
    </source>
</reference>
<dbReference type="EMBL" id="FCNX02000033">
    <property type="protein sequence ID" value="SAL03586.1"/>
    <property type="molecule type" value="Genomic_DNA"/>
</dbReference>
<dbReference type="Proteomes" id="UP000054903">
    <property type="component" value="Unassembled WGS sequence"/>
</dbReference>
<proteinExistence type="predicted"/>
<organism evidence="1 2">
    <name type="scientific">Caballeronia fortuita</name>
    <dbReference type="NCBI Taxonomy" id="1777138"/>
    <lineage>
        <taxon>Bacteria</taxon>
        <taxon>Pseudomonadati</taxon>
        <taxon>Pseudomonadota</taxon>
        <taxon>Betaproteobacteria</taxon>
        <taxon>Burkholderiales</taxon>
        <taxon>Burkholderiaceae</taxon>
        <taxon>Caballeronia</taxon>
    </lineage>
</organism>